<evidence type="ECO:0000313" key="8">
    <source>
        <dbReference type="EMBL" id="TQE95459.1"/>
    </source>
</evidence>
<dbReference type="Proteomes" id="UP000317371">
    <property type="component" value="Unassembled WGS sequence"/>
</dbReference>
<dbReference type="RefSeq" id="WP_141610278.1">
    <property type="nucleotide sequence ID" value="NZ_VIGC02000013.1"/>
</dbReference>
<reference evidence="8 9" key="1">
    <citation type="submission" date="2019-06" db="EMBL/GenBank/DDBJ databases">
        <title>Genome sequence of Litorilinea aerophila BAA-2444.</title>
        <authorList>
            <person name="Maclea K.S."/>
            <person name="Maurais E.G."/>
            <person name="Iannazzi L.C."/>
        </authorList>
    </citation>
    <scope>NUCLEOTIDE SEQUENCE [LARGE SCALE GENOMIC DNA]</scope>
    <source>
        <strain evidence="8 9">ATCC BAA-2444</strain>
    </source>
</reference>
<sequence length="376" mass="40754">MESGHPRLSAVFAGQGHRFVYEQAPLLVYWEATQSCALACIHCRAEAVPRRNPLELTTAEAQGLLRQIAAFGGPRRPHLVITGGDPLRRPDLFPLIDYGHSLGLSISVTPAGTQELTPQVIRKLKAARVESVALSLDGSTAERHDAFRGVAGSFRWTLAGARAVVEAGIPLQINTMVTAQTLDDIPRIHELLQDVGITRWALFFLIATGRGAGLAEVTPAEGERLLVWLSQLARDPQTKFVIKTTEAHHYRRIVVQQMARRLPPEAILASPAGRAFGIRDGNGIVFVSHVGQVFPSGFLPLAAGNVRRHPLASIYRESPLFQALRDADRLKGKCGICPFRALCGGSRARAYAATGDPLESDPLCPYQPRAGDVPLA</sequence>
<dbReference type="NCBIfam" id="TIGR04053">
    <property type="entry name" value="TIGR04053 family radical SAM/SPASM domain-containing protein"/>
    <property type="match status" value="1"/>
</dbReference>
<dbReference type="GO" id="GO:0051539">
    <property type="term" value="F:4 iron, 4 sulfur cluster binding"/>
    <property type="evidence" value="ECO:0007669"/>
    <property type="project" value="UniProtKB-KW"/>
</dbReference>
<dbReference type="PANTHER" id="PTHR11228">
    <property type="entry name" value="RADICAL SAM DOMAIN PROTEIN"/>
    <property type="match status" value="1"/>
</dbReference>
<gene>
    <name evidence="8" type="ORF">FKZ61_11475</name>
</gene>
<dbReference type="SFLD" id="SFLDS00029">
    <property type="entry name" value="Radical_SAM"/>
    <property type="match status" value="1"/>
</dbReference>
<dbReference type="GO" id="GO:0046872">
    <property type="term" value="F:metal ion binding"/>
    <property type="evidence" value="ECO:0007669"/>
    <property type="project" value="UniProtKB-KW"/>
</dbReference>
<keyword evidence="2" id="KW-0004">4Fe-4S</keyword>
<dbReference type="SFLD" id="SFLDG01067">
    <property type="entry name" value="SPASM/twitch_domain_containing"/>
    <property type="match status" value="1"/>
</dbReference>
<dbReference type="Gene3D" id="3.20.20.70">
    <property type="entry name" value="Aldolase class I"/>
    <property type="match status" value="1"/>
</dbReference>
<dbReference type="Pfam" id="PF04055">
    <property type="entry name" value="Radical_SAM"/>
    <property type="match status" value="1"/>
</dbReference>
<dbReference type="InterPro" id="IPR013785">
    <property type="entry name" value="Aldolase_TIM"/>
</dbReference>
<evidence type="ECO:0000256" key="4">
    <source>
        <dbReference type="ARBA" id="ARBA00022723"/>
    </source>
</evidence>
<dbReference type="InParanoid" id="A0A540VFD3"/>
<comment type="caution">
    <text evidence="8">The sequence shown here is derived from an EMBL/GenBank/DDBJ whole genome shotgun (WGS) entry which is preliminary data.</text>
</comment>
<protein>
    <submittedName>
        <fullName evidence="8">TIGR04053 family radical SAM/SPASM domain-containing protein</fullName>
    </submittedName>
</protein>
<dbReference type="GO" id="GO:0003824">
    <property type="term" value="F:catalytic activity"/>
    <property type="evidence" value="ECO:0007669"/>
    <property type="project" value="InterPro"/>
</dbReference>
<dbReference type="FunCoup" id="A0A540VFD3">
    <property type="interactions" value="21"/>
</dbReference>
<feature type="domain" description="Radical SAM core" evidence="7">
    <location>
        <begin position="22"/>
        <end position="265"/>
    </location>
</feature>
<dbReference type="CDD" id="cd21123">
    <property type="entry name" value="SPASM_MftC-like"/>
    <property type="match status" value="1"/>
</dbReference>
<keyword evidence="9" id="KW-1185">Reference proteome</keyword>
<accession>A0A540VFD3</accession>
<dbReference type="InterPro" id="IPR050377">
    <property type="entry name" value="Radical_SAM_PqqE_MftC-like"/>
</dbReference>
<organism evidence="8 9">
    <name type="scientific">Litorilinea aerophila</name>
    <dbReference type="NCBI Taxonomy" id="1204385"/>
    <lineage>
        <taxon>Bacteria</taxon>
        <taxon>Bacillati</taxon>
        <taxon>Chloroflexota</taxon>
        <taxon>Caldilineae</taxon>
        <taxon>Caldilineales</taxon>
        <taxon>Caldilineaceae</taxon>
        <taxon>Litorilinea</taxon>
    </lineage>
</organism>
<evidence type="ECO:0000256" key="3">
    <source>
        <dbReference type="ARBA" id="ARBA00022691"/>
    </source>
</evidence>
<dbReference type="SFLD" id="SFLDG01386">
    <property type="entry name" value="main_SPASM_domain-containing"/>
    <property type="match status" value="1"/>
</dbReference>
<dbReference type="InterPro" id="IPR058240">
    <property type="entry name" value="rSAM_sf"/>
</dbReference>
<dbReference type="EMBL" id="VIGC01000013">
    <property type="protein sequence ID" value="TQE95459.1"/>
    <property type="molecule type" value="Genomic_DNA"/>
</dbReference>
<dbReference type="InterPro" id="IPR017200">
    <property type="entry name" value="PqqE-like"/>
</dbReference>
<evidence type="ECO:0000256" key="5">
    <source>
        <dbReference type="ARBA" id="ARBA00023004"/>
    </source>
</evidence>
<evidence type="ECO:0000313" key="9">
    <source>
        <dbReference type="Proteomes" id="UP000317371"/>
    </source>
</evidence>
<dbReference type="AlphaFoldDB" id="A0A540VFD3"/>
<dbReference type="PANTHER" id="PTHR11228:SF34">
    <property type="entry name" value="TUNGSTEN-CONTAINING ALDEHYDE FERREDOXIN OXIDOREDUCTASE COFACTOR MODIFYING PROTEIN"/>
    <property type="match status" value="1"/>
</dbReference>
<evidence type="ECO:0000256" key="6">
    <source>
        <dbReference type="ARBA" id="ARBA00023014"/>
    </source>
</evidence>
<keyword evidence="5" id="KW-0408">Iron</keyword>
<keyword evidence="4" id="KW-0479">Metal-binding</keyword>
<comment type="cofactor">
    <cofactor evidence="1">
        <name>[4Fe-4S] cluster</name>
        <dbReference type="ChEBI" id="CHEBI:49883"/>
    </cofactor>
</comment>
<dbReference type="SUPFAM" id="SSF102114">
    <property type="entry name" value="Radical SAM enzymes"/>
    <property type="match status" value="1"/>
</dbReference>
<keyword evidence="3" id="KW-0949">S-adenosyl-L-methionine</keyword>
<keyword evidence="6" id="KW-0411">Iron-sulfur</keyword>
<dbReference type="CDD" id="cd01335">
    <property type="entry name" value="Radical_SAM"/>
    <property type="match status" value="1"/>
</dbReference>
<evidence type="ECO:0000256" key="1">
    <source>
        <dbReference type="ARBA" id="ARBA00001966"/>
    </source>
</evidence>
<name>A0A540VFD3_9CHLR</name>
<evidence type="ECO:0000259" key="7">
    <source>
        <dbReference type="PROSITE" id="PS51918"/>
    </source>
</evidence>
<dbReference type="PIRSF" id="PIRSF037420">
    <property type="entry name" value="PQQ_syn_pqqE"/>
    <property type="match status" value="1"/>
</dbReference>
<dbReference type="PROSITE" id="PS51918">
    <property type="entry name" value="RADICAL_SAM"/>
    <property type="match status" value="1"/>
</dbReference>
<dbReference type="OrthoDB" id="9808591at2"/>
<proteinExistence type="predicted"/>
<evidence type="ECO:0000256" key="2">
    <source>
        <dbReference type="ARBA" id="ARBA00022485"/>
    </source>
</evidence>
<dbReference type="InterPro" id="IPR007197">
    <property type="entry name" value="rSAM"/>
</dbReference>